<gene>
    <name evidence="2" type="ORF">QYE76_023755</name>
</gene>
<dbReference type="AlphaFoldDB" id="A0AAD8RFD9"/>
<comment type="caution">
    <text evidence="2">The sequence shown here is derived from an EMBL/GenBank/DDBJ whole genome shotgun (WGS) entry which is preliminary data.</text>
</comment>
<name>A0AAD8RFD9_LOLMU</name>
<evidence type="ECO:0000256" key="1">
    <source>
        <dbReference type="SAM" id="MobiDB-lite"/>
    </source>
</evidence>
<feature type="compositionally biased region" description="Pro residues" evidence="1">
    <location>
        <begin position="178"/>
        <end position="194"/>
    </location>
</feature>
<proteinExistence type="predicted"/>
<feature type="region of interest" description="Disordered" evidence="1">
    <location>
        <begin position="155"/>
        <end position="210"/>
    </location>
</feature>
<dbReference type="Proteomes" id="UP001231189">
    <property type="component" value="Unassembled WGS sequence"/>
</dbReference>
<keyword evidence="3" id="KW-1185">Reference proteome</keyword>
<evidence type="ECO:0000313" key="2">
    <source>
        <dbReference type="EMBL" id="KAK1618238.1"/>
    </source>
</evidence>
<reference evidence="2" key="1">
    <citation type="submission" date="2023-07" db="EMBL/GenBank/DDBJ databases">
        <title>A chromosome-level genome assembly of Lolium multiflorum.</title>
        <authorList>
            <person name="Chen Y."/>
            <person name="Copetti D."/>
            <person name="Kolliker R."/>
            <person name="Studer B."/>
        </authorList>
    </citation>
    <scope>NUCLEOTIDE SEQUENCE</scope>
    <source>
        <strain evidence="2">02402/16</strain>
        <tissue evidence="2">Leaf</tissue>
    </source>
</reference>
<organism evidence="2 3">
    <name type="scientific">Lolium multiflorum</name>
    <name type="common">Italian ryegrass</name>
    <name type="synonym">Lolium perenne subsp. multiflorum</name>
    <dbReference type="NCBI Taxonomy" id="4521"/>
    <lineage>
        <taxon>Eukaryota</taxon>
        <taxon>Viridiplantae</taxon>
        <taxon>Streptophyta</taxon>
        <taxon>Embryophyta</taxon>
        <taxon>Tracheophyta</taxon>
        <taxon>Spermatophyta</taxon>
        <taxon>Magnoliopsida</taxon>
        <taxon>Liliopsida</taxon>
        <taxon>Poales</taxon>
        <taxon>Poaceae</taxon>
        <taxon>BOP clade</taxon>
        <taxon>Pooideae</taxon>
        <taxon>Poodae</taxon>
        <taxon>Poeae</taxon>
        <taxon>Poeae Chloroplast Group 2 (Poeae type)</taxon>
        <taxon>Loliodinae</taxon>
        <taxon>Loliinae</taxon>
        <taxon>Lolium</taxon>
    </lineage>
</organism>
<dbReference type="PANTHER" id="PTHR19446">
    <property type="entry name" value="REVERSE TRANSCRIPTASES"/>
    <property type="match status" value="1"/>
</dbReference>
<evidence type="ECO:0000313" key="3">
    <source>
        <dbReference type="Proteomes" id="UP001231189"/>
    </source>
</evidence>
<sequence>MFTEEFERLMGSIQTRAHSIDLEALDIPAADLAELDNMFTEEEVWNTIRDMPHDRAPGPDGFTGAFYQRAWPVIKHDILAGIMKLGVGDGWGFARLNRALITLIPKKPEAIETKDFRPISLVHSFAKLFSKVIANRLRSRLGEVVRPPVAAANLAGPRSAAGHLRREEQLQPRRKPPSRPGRPQPPPPRHPSPASPSSRQVSPQPRPCAFPSAARVAGRCCEDDGLVAARYPSNGLHGPCGHVWCRVLHSASLQIADPGYTGNLQRWWTEARKRVRRIDRKRFDSMVICTAWTLWKQRNSRAFGDTRRQKTVEQMLQEIRDEFQLWERARRGRSLDVARE</sequence>
<evidence type="ECO:0008006" key="4">
    <source>
        <dbReference type="Google" id="ProtNLM"/>
    </source>
</evidence>
<protein>
    <recommendedName>
        <fullName evidence="4">Reverse transcriptase</fullName>
    </recommendedName>
</protein>
<accession>A0AAD8RFD9</accession>
<dbReference type="EMBL" id="JAUUTY010000006">
    <property type="protein sequence ID" value="KAK1618238.1"/>
    <property type="molecule type" value="Genomic_DNA"/>
</dbReference>